<comment type="caution">
    <text evidence="2">The sequence shown here is derived from an EMBL/GenBank/DDBJ whole genome shotgun (WGS) entry which is preliminary data.</text>
</comment>
<evidence type="ECO:0000313" key="3">
    <source>
        <dbReference type="Proteomes" id="UP000537592"/>
    </source>
</evidence>
<reference evidence="2 3" key="1">
    <citation type="submission" date="2020-08" db="EMBL/GenBank/DDBJ databases">
        <title>Genomic Encyclopedia of Type Strains, Phase IV (KMG-IV): sequencing the most valuable type-strain genomes for metagenomic binning, comparative biology and taxonomic classification.</title>
        <authorList>
            <person name="Goeker M."/>
        </authorList>
    </citation>
    <scope>NUCLEOTIDE SEQUENCE [LARGE SCALE GENOMIC DNA]</scope>
    <source>
        <strain evidence="2 3">DSM 28760</strain>
    </source>
</reference>
<proteinExistence type="predicted"/>
<evidence type="ECO:0000313" key="2">
    <source>
        <dbReference type="EMBL" id="MBB3809485.1"/>
    </source>
</evidence>
<keyword evidence="3" id="KW-1185">Reference proteome</keyword>
<dbReference type="EMBL" id="JACICC010000003">
    <property type="protein sequence ID" value="MBB3809485.1"/>
    <property type="molecule type" value="Genomic_DNA"/>
</dbReference>
<evidence type="ECO:0000256" key="1">
    <source>
        <dbReference type="SAM" id="MobiDB-lite"/>
    </source>
</evidence>
<dbReference type="RefSeq" id="WP_183751619.1">
    <property type="nucleotide sequence ID" value="NZ_JACICC010000003.1"/>
</dbReference>
<dbReference type="AlphaFoldDB" id="A0A7W5Z3I4"/>
<gene>
    <name evidence="2" type="ORF">FHS81_001567</name>
</gene>
<name>A0A7W5Z3I4_9HYPH</name>
<feature type="region of interest" description="Disordered" evidence="1">
    <location>
        <begin position="72"/>
        <end position="97"/>
    </location>
</feature>
<accession>A0A7W5Z3I4</accession>
<protein>
    <submittedName>
        <fullName evidence="2">Uncharacterized protein</fullName>
    </submittedName>
</protein>
<organism evidence="2 3">
    <name type="scientific">Pseudochelatococcus contaminans</name>
    <dbReference type="NCBI Taxonomy" id="1538103"/>
    <lineage>
        <taxon>Bacteria</taxon>
        <taxon>Pseudomonadati</taxon>
        <taxon>Pseudomonadota</taxon>
        <taxon>Alphaproteobacteria</taxon>
        <taxon>Hyphomicrobiales</taxon>
        <taxon>Chelatococcaceae</taxon>
        <taxon>Pseudochelatococcus</taxon>
    </lineage>
</organism>
<sequence length="231" mass="24569">MARFDMARIDFARSGLRNAGIAAGFAVSALVAGASGAMAQQPADNSGIFMRDVLGSLGIVEKEAPQIDYRERPNLVLPPGGGALPAPRAGGAQAGQANWPNDPDVAARQRAIDAANEPVPVNRETGRLLSPDELRAGRRAGAGPQAPSFDTCYGDSCSARPLDPRELRNTGPIRSQQPVIAHGQEPERQTLTQPPTGYRMPAANAPIPEKEVSPIERIDPSSPYFFLNRQK</sequence>
<dbReference type="Proteomes" id="UP000537592">
    <property type="component" value="Unassembled WGS sequence"/>
</dbReference>
<feature type="compositionally biased region" description="Low complexity" evidence="1">
    <location>
        <begin position="84"/>
        <end position="97"/>
    </location>
</feature>
<feature type="compositionally biased region" description="Basic and acidic residues" evidence="1">
    <location>
        <begin position="208"/>
        <end position="219"/>
    </location>
</feature>
<feature type="region of interest" description="Disordered" evidence="1">
    <location>
        <begin position="163"/>
        <end position="231"/>
    </location>
</feature>